<evidence type="ECO:0000256" key="4">
    <source>
        <dbReference type="ARBA" id="ARBA00034320"/>
    </source>
</evidence>
<dbReference type="Pfam" id="PF02492">
    <property type="entry name" value="cobW"/>
    <property type="match status" value="1"/>
</dbReference>
<evidence type="ECO:0000313" key="9">
    <source>
        <dbReference type="EMBL" id="TXJ12870.1"/>
    </source>
</evidence>
<evidence type="ECO:0000256" key="6">
    <source>
        <dbReference type="ARBA" id="ARBA00049117"/>
    </source>
</evidence>
<evidence type="ECO:0000259" key="7">
    <source>
        <dbReference type="Pfam" id="PF02492"/>
    </source>
</evidence>
<dbReference type="PANTHER" id="PTHR13748:SF62">
    <property type="entry name" value="COBW DOMAIN-CONTAINING PROTEIN"/>
    <property type="match status" value="1"/>
</dbReference>
<dbReference type="PANTHER" id="PTHR13748">
    <property type="entry name" value="COBW-RELATED"/>
    <property type="match status" value="1"/>
</dbReference>
<feature type="domain" description="CobW/HypB/UreG nucleotide-binding" evidence="7">
    <location>
        <begin position="3"/>
        <end position="168"/>
    </location>
</feature>
<dbReference type="InterPro" id="IPR051316">
    <property type="entry name" value="Zinc-reg_GTPase_activator"/>
</dbReference>
<dbReference type="InterPro" id="IPR011629">
    <property type="entry name" value="CobW-like_C"/>
</dbReference>
<comment type="catalytic activity">
    <reaction evidence="6">
        <text>GTP + H2O = GDP + phosphate + H(+)</text>
        <dbReference type="Rhea" id="RHEA:19669"/>
        <dbReference type="ChEBI" id="CHEBI:15377"/>
        <dbReference type="ChEBI" id="CHEBI:15378"/>
        <dbReference type="ChEBI" id="CHEBI:37565"/>
        <dbReference type="ChEBI" id="CHEBI:43474"/>
        <dbReference type="ChEBI" id="CHEBI:58189"/>
    </reaction>
    <physiologicalReaction direction="left-to-right" evidence="6">
        <dbReference type="Rhea" id="RHEA:19670"/>
    </physiologicalReaction>
</comment>
<keyword evidence="1" id="KW-0547">Nucleotide-binding</keyword>
<protein>
    <submittedName>
        <fullName evidence="9">GTPase</fullName>
    </submittedName>
</protein>
<dbReference type="Gene3D" id="3.30.1220.10">
    <property type="entry name" value="CobW-like, C-terminal domain"/>
    <property type="match status" value="1"/>
</dbReference>
<evidence type="ECO:0000259" key="8">
    <source>
        <dbReference type="Pfam" id="PF07683"/>
    </source>
</evidence>
<reference evidence="9 10" key="1">
    <citation type="journal article" date="1992" name="Lakartidningen">
        <title>[Penicillin V and not amoxicillin is the first choice preparation in acute otitis].</title>
        <authorList>
            <person name="Kamme C."/>
            <person name="Lundgren K."/>
            <person name="Prellner K."/>
        </authorList>
    </citation>
    <scope>NUCLEOTIDE SEQUENCE [LARGE SCALE GENOMIC DNA]</scope>
    <source>
        <strain evidence="9 10">W1</strain>
    </source>
</reference>
<evidence type="ECO:0000256" key="5">
    <source>
        <dbReference type="ARBA" id="ARBA00045658"/>
    </source>
</evidence>
<evidence type="ECO:0000313" key="10">
    <source>
        <dbReference type="Proteomes" id="UP000325116"/>
    </source>
</evidence>
<dbReference type="GO" id="GO:0005737">
    <property type="term" value="C:cytoplasm"/>
    <property type="evidence" value="ECO:0007669"/>
    <property type="project" value="TreeGrafter"/>
</dbReference>
<dbReference type="InterPro" id="IPR003495">
    <property type="entry name" value="CobW/HypB/UreG_nucleotide-bd"/>
</dbReference>
<dbReference type="AlphaFoldDB" id="A0A5C8CHV3"/>
<name>A0A5C8CHV3_9SPIR</name>
<dbReference type="SUPFAM" id="SSF52540">
    <property type="entry name" value="P-loop containing nucleoside triphosphate hydrolases"/>
    <property type="match status" value="1"/>
</dbReference>
<dbReference type="GO" id="GO:0016787">
    <property type="term" value="F:hydrolase activity"/>
    <property type="evidence" value="ECO:0007669"/>
    <property type="project" value="UniProtKB-KW"/>
</dbReference>
<dbReference type="SUPFAM" id="SSF90002">
    <property type="entry name" value="Hypothetical protein YjiA, C-terminal domain"/>
    <property type="match status" value="1"/>
</dbReference>
<keyword evidence="3" id="KW-0143">Chaperone</keyword>
<evidence type="ECO:0000256" key="1">
    <source>
        <dbReference type="ARBA" id="ARBA00022741"/>
    </source>
</evidence>
<dbReference type="RefSeq" id="WP_147758070.1">
    <property type="nucleotide sequence ID" value="NZ_SAXT01000003.1"/>
</dbReference>
<evidence type="ECO:0000256" key="2">
    <source>
        <dbReference type="ARBA" id="ARBA00022801"/>
    </source>
</evidence>
<dbReference type="Proteomes" id="UP000325116">
    <property type="component" value="Unassembled WGS sequence"/>
</dbReference>
<sequence>MKILIVSGFLGAGKTTLIKEMANKTKRDFVIMENEYGDVDIDSNMLKDEGMNIWELTEGCVCCSMKQDFATSILTIANSLDPEFLIVEPTGVAKLGNIINNIRQIEYERIILLKPITVIDENSFDSFISSYDNIYIDQLVNASKIIISKMESKDKEENEELIKKIENLLIKNNVSLNSVEILKEHYSKKNKDWWENILKSFLDEKYSIKVKSEESEEMPDSISMKGCKLENENQFIILLEDIIRGRFGDIARAKGFIKCGKSFLRFDVAGERYAITGANETDELEIVFIGKNLNRKLLREIFQPVYRENIKHSHKH</sequence>
<accession>A0A5C8CHV3</accession>
<feature type="domain" description="CobW C-terminal" evidence="8">
    <location>
        <begin position="233"/>
        <end position="303"/>
    </location>
</feature>
<gene>
    <name evidence="9" type="ORF">EPJ80_04525</name>
</gene>
<dbReference type="GO" id="GO:0000166">
    <property type="term" value="F:nucleotide binding"/>
    <property type="evidence" value="ECO:0007669"/>
    <property type="project" value="UniProtKB-KW"/>
</dbReference>
<keyword evidence="2" id="KW-0378">Hydrolase</keyword>
<dbReference type="EMBL" id="SAXT01000003">
    <property type="protein sequence ID" value="TXJ12870.1"/>
    <property type="molecule type" value="Genomic_DNA"/>
</dbReference>
<organism evidence="9 10">
    <name type="scientific">Brachyspira aalborgi</name>
    <dbReference type="NCBI Taxonomy" id="29522"/>
    <lineage>
        <taxon>Bacteria</taxon>
        <taxon>Pseudomonadati</taxon>
        <taxon>Spirochaetota</taxon>
        <taxon>Spirochaetia</taxon>
        <taxon>Brachyspirales</taxon>
        <taxon>Brachyspiraceae</taxon>
        <taxon>Brachyspira</taxon>
    </lineage>
</organism>
<dbReference type="Gene3D" id="3.40.50.300">
    <property type="entry name" value="P-loop containing nucleotide triphosphate hydrolases"/>
    <property type="match status" value="1"/>
</dbReference>
<comment type="caution">
    <text evidence="9">The sequence shown here is derived from an EMBL/GenBank/DDBJ whole genome shotgun (WGS) entry which is preliminary data.</text>
</comment>
<comment type="function">
    <text evidence="5">Zinc chaperone that directly transfers zinc cofactor to target proteins, thereby activating them. Zinc is transferred from the CXCC motif in the GTPase domain to the zinc binding site in target proteins in a process requiring GTP hydrolysis.</text>
</comment>
<dbReference type="Pfam" id="PF07683">
    <property type="entry name" value="CobW_C"/>
    <property type="match status" value="1"/>
</dbReference>
<dbReference type="InterPro" id="IPR027417">
    <property type="entry name" value="P-loop_NTPase"/>
</dbReference>
<dbReference type="InterPro" id="IPR036627">
    <property type="entry name" value="CobW-likC_sf"/>
</dbReference>
<evidence type="ECO:0000256" key="3">
    <source>
        <dbReference type="ARBA" id="ARBA00023186"/>
    </source>
</evidence>
<proteinExistence type="inferred from homology"/>
<comment type="similarity">
    <text evidence="4">Belongs to the SIMIBI class G3E GTPase family. ZNG1 subfamily.</text>
</comment>